<dbReference type="HOGENOM" id="CLU_088027_0_0_1"/>
<feature type="region of interest" description="Disordered" evidence="1">
    <location>
        <begin position="1"/>
        <end position="24"/>
    </location>
</feature>
<dbReference type="RefSeq" id="XP_013266109.1">
    <property type="nucleotide sequence ID" value="XM_013410655.1"/>
</dbReference>
<dbReference type="GeneID" id="25276443"/>
<dbReference type="SUPFAM" id="SSF46689">
    <property type="entry name" value="Homeodomain-like"/>
    <property type="match status" value="1"/>
</dbReference>
<dbReference type="VEuPathDB" id="FungiDB:A1O9_01497"/>
<evidence type="ECO:0000259" key="2">
    <source>
        <dbReference type="PROSITE" id="PS50090"/>
    </source>
</evidence>
<reference evidence="3 4" key="1">
    <citation type="submission" date="2013-03" db="EMBL/GenBank/DDBJ databases">
        <title>The Genome Sequence of Exophiala aquamarina CBS 119918.</title>
        <authorList>
            <consortium name="The Broad Institute Genomics Platform"/>
            <person name="Cuomo C."/>
            <person name="de Hoog S."/>
            <person name="Gorbushina A."/>
            <person name="Walker B."/>
            <person name="Young S.K."/>
            <person name="Zeng Q."/>
            <person name="Gargeya S."/>
            <person name="Fitzgerald M."/>
            <person name="Haas B."/>
            <person name="Abouelleil A."/>
            <person name="Allen A.W."/>
            <person name="Alvarado L."/>
            <person name="Arachchi H.M."/>
            <person name="Berlin A.M."/>
            <person name="Chapman S.B."/>
            <person name="Gainer-Dewar J."/>
            <person name="Goldberg J."/>
            <person name="Griggs A."/>
            <person name="Gujja S."/>
            <person name="Hansen M."/>
            <person name="Howarth C."/>
            <person name="Imamovic A."/>
            <person name="Ireland A."/>
            <person name="Larimer J."/>
            <person name="McCowan C."/>
            <person name="Murphy C."/>
            <person name="Pearson M."/>
            <person name="Poon T.W."/>
            <person name="Priest M."/>
            <person name="Roberts A."/>
            <person name="Saif S."/>
            <person name="Shea T."/>
            <person name="Sisk P."/>
            <person name="Sykes S."/>
            <person name="Wortman J."/>
            <person name="Nusbaum C."/>
            <person name="Birren B."/>
        </authorList>
    </citation>
    <scope>NUCLEOTIDE SEQUENCE [LARGE SCALE GENOMIC DNA]</scope>
    <source>
        <strain evidence="3 4">CBS 119918</strain>
    </source>
</reference>
<feature type="compositionally biased region" description="Polar residues" evidence="1">
    <location>
        <begin position="8"/>
        <end position="21"/>
    </location>
</feature>
<organism evidence="3 4">
    <name type="scientific">Exophiala aquamarina CBS 119918</name>
    <dbReference type="NCBI Taxonomy" id="1182545"/>
    <lineage>
        <taxon>Eukaryota</taxon>
        <taxon>Fungi</taxon>
        <taxon>Dikarya</taxon>
        <taxon>Ascomycota</taxon>
        <taxon>Pezizomycotina</taxon>
        <taxon>Eurotiomycetes</taxon>
        <taxon>Chaetothyriomycetidae</taxon>
        <taxon>Chaetothyriales</taxon>
        <taxon>Herpotrichiellaceae</taxon>
        <taxon>Exophiala</taxon>
    </lineage>
</organism>
<dbReference type="Proteomes" id="UP000027920">
    <property type="component" value="Unassembled WGS sequence"/>
</dbReference>
<evidence type="ECO:0000256" key="1">
    <source>
        <dbReference type="SAM" id="MobiDB-lite"/>
    </source>
</evidence>
<feature type="compositionally biased region" description="Basic and acidic residues" evidence="1">
    <location>
        <begin position="195"/>
        <end position="210"/>
    </location>
</feature>
<sequence>MAAIMNPPFQSWPQTQPTHNMSWGDPHLQYTQQPMMATLMQPIRPPSIQATLMQREQVPRPGQSGPWTPEEDAILLEERSRGSAWDDIHNRHFPGKSGNACRKRHERLLTKARDTNWDDTRINNLLVVYSRHRESVWRQVADEVGEKWEDVERVADSCEWQILQQRLRNLRVGVRPGQHRRTRSRTSSNPAVFGEYERQSSQDELEHTDDSGIALGQGGHSRRTSELGTNVLQPHNTTVTTTSLPSVDHILSEPLKLEYLSSDHHHGHGYHSDPRVGNGYSYSH</sequence>
<proteinExistence type="predicted"/>
<feature type="compositionally biased region" description="Polar residues" evidence="1">
    <location>
        <begin position="226"/>
        <end position="243"/>
    </location>
</feature>
<protein>
    <recommendedName>
        <fullName evidence="2">Myb-like domain-containing protein</fullName>
    </recommendedName>
</protein>
<feature type="domain" description="Myb-like" evidence="2">
    <location>
        <begin position="65"/>
        <end position="109"/>
    </location>
</feature>
<dbReference type="InterPro" id="IPR001005">
    <property type="entry name" value="SANT/Myb"/>
</dbReference>
<accession>A0A072PTT4</accession>
<comment type="caution">
    <text evidence="3">The sequence shown here is derived from an EMBL/GenBank/DDBJ whole genome shotgun (WGS) entry which is preliminary data.</text>
</comment>
<name>A0A072PTT4_9EURO</name>
<dbReference type="OrthoDB" id="4151352at2759"/>
<dbReference type="Gene3D" id="1.10.10.60">
    <property type="entry name" value="Homeodomain-like"/>
    <property type="match status" value="1"/>
</dbReference>
<gene>
    <name evidence="3" type="ORF">A1O9_01497</name>
</gene>
<dbReference type="STRING" id="1182545.A0A072PTT4"/>
<dbReference type="InterPro" id="IPR009057">
    <property type="entry name" value="Homeodomain-like_sf"/>
</dbReference>
<dbReference type="Pfam" id="PF00249">
    <property type="entry name" value="Myb_DNA-binding"/>
    <property type="match status" value="1"/>
</dbReference>
<dbReference type="PROSITE" id="PS50090">
    <property type="entry name" value="MYB_LIKE"/>
    <property type="match status" value="1"/>
</dbReference>
<feature type="region of interest" description="Disordered" evidence="1">
    <location>
        <begin position="264"/>
        <end position="284"/>
    </location>
</feature>
<dbReference type="EMBL" id="AMGV01000001">
    <property type="protein sequence ID" value="KEF63519.1"/>
    <property type="molecule type" value="Genomic_DNA"/>
</dbReference>
<feature type="region of interest" description="Disordered" evidence="1">
    <location>
        <begin position="174"/>
        <end position="243"/>
    </location>
</feature>
<evidence type="ECO:0000313" key="3">
    <source>
        <dbReference type="EMBL" id="KEF63519.1"/>
    </source>
</evidence>
<evidence type="ECO:0000313" key="4">
    <source>
        <dbReference type="Proteomes" id="UP000027920"/>
    </source>
</evidence>
<dbReference type="AlphaFoldDB" id="A0A072PTT4"/>
<dbReference type="CDD" id="cd00167">
    <property type="entry name" value="SANT"/>
    <property type="match status" value="1"/>
</dbReference>
<keyword evidence="4" id="KW-1185">Reference proteome</keyword>